<dbReference type="AlphaFoldDB" id="M5IH89"/>
<dbReference type="EMBL" id="AMZQ01000002">
    <property type="protein sequence ID" value="EKU11892.1"/>
    <property type="molecule type" value="Genomic_DNA"/>
</dbReference>
<reference evidence="2 3" key="1">
    <citation type="journal article" date="2013" name="Genome Announc.">
        <title>Genome Sequence of Campylobacter showae UNSWCD, Isolated from a Patient with Crohn's Disease.</title>
        <authorList>
            <person name="Tay A.P."/>
            <person name="Kaakoush N.O."/>
            <person name="Deshpande N.P."/>
            <person name="Chen Z."/>
            <person name="Mitchell H."/>
            <person name="Wilkins M.R."/>
        </authorList>
    </citation>
    <scope>NUCLEOTIDE SEQUENCE [LARGE SCALE GENOMIC DNA]</scope>
    <source>
        <strain evidence="2 3">CSUNSWCD</strain>
    </source>
</reference>
<evidence type="ECO:0000313" key="2">
    <source>
        <dbReference type="EMBL" id="EKU11892.1"/>
    </source>
</evidence>
<dbReference type="PATRIC" id="fig|1244083.3.peg.590"/>
<dbReference type="RefSeq" id="WP_009493508.1">
    <property type="nucleotide sequence ID" value="NZ_AMZQ01000002.1"/>
</dbReference>
<evidence type="ECO:0000256" key="1">
    <source>
        <dbReference type="SAM" id="Coils"/>
    </source>
</evidence>
<evidence type="ECO:0000313" key="3">
    <source>
        <dbReference type="Proteomes" id="UP000011939"/>
    </source>
</evidence>
<sequence length="519" mass="59161">MDNNAKSCMRIDPMENGFAYWHDFRQGFSANNVQADLTKNNEYSCTFKEARQRAAQMKNDADAAIRARGKTPQYNDEAIYWEAVVNLREYHTREDVEKVVKILEKRLGYRAVFWTRHRDEGHFATDDEIEEFDLRTTERPFINNDHVHIAMLSLDEQGNSMHRRNFGKPGLVSQIQTEIAQALCMERGLSKKITKRTHLTPRQYRQAMSLQEPLQVKLGDVKNELKDAKKQIKELERQLKEANKQARADLQEQGGKREDYAALEQENRLLKNELAELKKMPTDINIDDEMAKIVERIQKIKNSKRVVTEAETEFANLKNGFGILDRDKVYAFVSEAVALGYAAHEQIRSYMPVLNDVERYKAEAAQATNLKDNKIAKAFFGGIVSKPDVDVDAIKKENEGLLKTLDSLQKQNELLQKTLKDTVGLVKQKDAQIAELQKNQEGFGVTANDHFYLGQATLLSELINSKKLCLEPKGHSLLLGLDSIISGEYPAKNFAGIKSGLLSYCPSLSSPKNDLEYTR</sequence>
<accession>M5IH89</accession>
<dbReference type="STRING" id="1244083.CSUNSWCD_1216"/>
<dbReference type="eggNOG" id="ENOG5032R3T">
    <property type="taxonomic scope" value="Bacteria"/>
</dbReference>
<gene>
    <name evidence="2" type="ORF">CSUNSWCD_1216</name>
</gene>
<protein>
    <submittedName>
        <fullName evidence="2">Mobilization protein</fullName>
    </submittedName>
</protein>
<feature type="coiled-coil region" evidence="1">
    <location>
        <begin position="357"/>
        <end position="418"/>
    </location>
</feature>
<name>M5IH89_9BACT</name>
<feature type="coiled-coil region" evidence="1">
    <location>
        <begin position="218"/>
        <end position="280"/>
    </location>
</feature>
<feature type="coiled-coil region" evidence="1">
    <location>
        <begin position="40"/>
        <end position="67"/>
    </location>
</feature>
<proteinExistence type="predicted"/>
<keyword evidence="1" id="KW-0175">Coiled coil</keyword>
<comment type="caution">
    <text evidence="2">The sequence shown here is derived from an EMBL/GenBank/DDBJ whole genome shotgun (WGS) entry which is preliminary data.</text>
</comment>
<dbReference type="Proteomes" id="UP000011939">
    <property type="component" value="Unassembled WGS sequence"/>
</dbReference>
<organism evidence="2 3">
    <name type="scientific">Campylobacter showae CSUNSWCD</name>
    <dbReference type="NCBI Taxonomy" id="1244083"/>
    <lineage>
        <taxon>Bacteria</taxon>
        <taxon>Pseudomonadati</taxon>
        <taxon>Campylobacterota</taxon>
        <taxon>Epsilonproteobacteria</taxon>
        <taxon>Campylobacterales</taxon>
        <taxon>Campylobacteraceae</taxon>
        <taxon>Campylobacter</taxon>
    </lineage>
</organism>